<evidence type="ECO:0000313" key="8">
    <source>
        <dbReference type="EMBL" id="GGG66749.1"/>
    </source>
</evidence>
<dbReference type="Proteomes" id="UP000622860">
    <property type="component" value="Unassembled WGS sequence"/>
</dbReference>
<evidence type="ECO:0000256" key="6">
    <source>
        <dbReference type="ARBA" id="ARBA00022989"/>
    </source>
</evidence>
<evidence type="ECO:0000256" key="4">
    <source>
        <dbReference type="ARBA" id="ARBA00022475"/>
    </source>
</evidence>
<sequence>MFHSTSKSWAMSFIARFCFLSGPTVFILDSFVLGLGDYFTNFVQYSLRLTPYSGDTWVRDWTIFYLS</sequence>
<keyword evidence="6" id="KW-1133">Transmembrane helix</keyword>
<dbReference type="PANTHER" id="PTHR30047:SF7">
    <property type="entry name" value="HIGH-AFFINITY CHOLINE TRANSPORT PROTEIN"/>
    <property type="match status" value="1"/>
</dbReference>
<dbReference type="PANTHER" id="PTHR30047">
    <property type="entry name" value="HIGH-AFFINITY CHOLINE TRANSPORT PROTEIN-RELATED"/>
    <property type="match status" value="1"/>
</dbReference>
<dbReference type="GO" id="GO:0022857">
    <property type="term" value="F:transmembrane transporter activity"/>
    <property type="evidence" value="ECO:0007669"/>
    <property type="project" value="InterPro"/>
</dbReference>
<dbReference type="Pfam" id="PF02028">
    <property type="entry name" value="BCCT"/>
    <property type="match status" value="1"/>
</dbReference>
<evidence type="ECO:0000256" key="2">
    <source>
        <dbReference type="ARBA" id="ARBA00005658"/>
    </source>
</evidence>
<keyword evidence="3" id="KW-0813">Transport</keyword>
<keyword evidence="4" id="KW-1003">Cell membrane</keyword>
<dbReference type="EMBL" id="BMFR01000002">
    <property type="protein sequence ID" value="GGG66749.1"/>
    <property type="molecule type" value="Genomic_DNA"/>
</dbReference>
<evidence type="ECO:0000256" key="1">
    <source>
        <dbReference type="ARBA" id="ARBA00004651"/>
    </source>
</evidence>
<reference evidence="8" key="2">
    <citation type="submission" date="2020-09" db="EMBL/GenBank/DDBJ databases">
        <authorList>
            <person name="Sun Q."/>
            <person name="Zhou Y."/>
        </authorList>
    </citation>
    <scope>NUCLEOTIDE SEQUENCE</scope>
    <source>
        <strain evidence="8">CGMCC 1.12754</strain>
    </source>
</reference>
<dbReference type="InterPro" id="IPR000060">
    <property type="entry name" value="BCCT_transptr"/>
</dbReference>
<evidence type="ECO:0000256" key="7">
    <source>
        <dbReference type="ARBA" id="ARBA00023136"/>
    </source>
</evidence>
<accession>A0A917LYS4</accession>
<name>A0A917LYS4_9BACI</name>
<comment type="caution">
    <text evidence="8">The sequence shown here is derived from an EMBL/GenBank/DDBJ whole genome shotgun (WGS) entry which is preliminary data.</text>
</comment>
<keyword evidence="5" id="KW-0812">Transmembrane</keyword>
<keyword evidence="9" id="KW-1185">Reference proteome</keyword>
<comment type="similarity">
    <text evidence="2">Belongs to the BCCT transporter (TC 2.A.15) family.</text>
</comment>
<protein>
    <submittedName>
        <fullName evidence="8">Uncharacterized protein</fullName>
    </submittedName>
</protein>
<gene>
    <name evidence="8" type="ORF">GCM10011398_08010</name>
</gene>
<evidence type="ECO:0000313" key="9">
    <source>
        <dbReference type="Proteomes" id="UP000622860"/>
    </source>
</evidence>
<dbReference type="AlphaFoldDB" id="A0A917LYS4"/>
<keyword evidence="7" id="KW-0472">Membrane</keyword>
<organism evidence="8 9">
    <name type="scientific">Virgibacillus oceani</name>
    <dbReference type="NCBI Taxonomy" id="1479511"/>
    <lineage>
        <taxon>Bacteria</taxon>
        <taxon>Bacillati</taxon>
        <taxon>Bacillota</taxon>
        <taxon>Bacilli</taxon>
        <taxon>Bacillales</taxon>
        <taxon>Bacillaceae</taxon>
        <taxon>Virgibacillus</taxon>
    </lineage>
</organism>
<evidence type="ECO:0000256" key="5">
    <source>
        <dbReference type="ARBA" id="ARBA00022692"/>
    </source>
</evidence>
<reference evidence="8" key="1">
    <citation type="journal article" date="2014" name="Int. J. Syst. Evol. Microbiol.">
        <title>Complete genome sequence of Corynebacterium casei LMG S-19264T (=DSM 44701T), isolated from a smear-ripened cheese.</title>
        <authorList>
            <consortium name="US DOE Joint Genome Institute (JGI-PGF)"/>
            <person name="Walter F."/>
            <person name="Albersmeier A."/>
            <person name="Kalinowski J."/>
            <person name="Ruckert C."/>
        </authorList>
    </citation>
    <scope>NUCLEOTIDE SEQUENCE</scope>
    <source>
        <strain evidence="8">CGMCC 1.12754</strain>
    </source>
</reference>
<evidence type="ECO:0000256" key="3">
    <source>
        <dbReference type="ARBA" id="ARBA00022448"/>
    </source>
</evidence>
<comment type="subcellular location">
    <subcellularLocation>
        <location evidence="1">Cell membrane</location>
        <topology evidence="1">Multi-pass membrane protein</topology>
    </subcellularLocation>
</comment>
<dbReference type="GO" id="GO:0005886">
    <property type="term" value="C:plasma membrane"/>
    <property type="evidence" value="ECO:0007669"/>
    <property type="project" value="UniProtKB-SubCell"/>
</dbReference>
<proteinExistence type="inferred from homology"/>